<accession>A0A804RGE2</accession>
<evidence type="ECO:0000313" key="2">
    <source>
        <dbReference type="EnsemblPlants" id="Zm00001eb407190_P001"/>
    </source>
</evidence>
<dbReference type="Proteomes" id="UP000007305">
    <property type="component" value="Chromosome 10"/>
</dbReference>
<reference evidence="2" key="3">
    <citation type="submission" date="2021-05" db="UniProtKB">
        <authorList>
            <consortium name="EnsemblPlants"/>
        </authorList>
    </citation>
    <scope>IDENTIFICATION</scope>
    <source>
        <strain evidence="2">cv. B73</strain>
    </source>
</reference>
<evidence type="ECO:0000256" key="1">
    <source>
        <dbReference type="SAM" id="SignalP"/>
    </source>
</evidence>
<keyword evidence="1" id="KW-0732">Signal</keyword>
<keyword evidence="3" id="KW-1185">Reference proteome</keyword>
<dbReference type="Gramene" id="Zm00001eb407190_T001">
    <property type="protein sequence ID" value="Zm00001eb407190_P001"/>
    <property type="gene ID" value="Zm00001eb407190"/>
</dbReference>
<sequence length="197" mass="21936">MISNCARMASAVSMVLSMFSFAIVMACALTCDTAESDTGHLSLLAGREHGEWLNLGGTDGGLDRGDVVVERVEGGDRAVRVLLAPLQGVPQSARLQRQRLHPLVQCRHRLVHRSVPLSPASRRRWCLYSWNVCARTEEDSRGLVVSWRRFYRGLCRKGAATAMRTGASLVWLVDDSGLGVVYRRRRGRNGREETWEA</sequence>
<dbReference type="EnsemblPlants" id="Zm00001eb407190_T001">
    <property type="protein sequence ID" value="Zm00001eb407190_P001"/>
    <property type="gene ID" value="Zm00001eb407190"/>
</dbReference>
<dbReference type="PROSITE" id="PS51257">
    <property type="entry name" value="PROKAR_LIPOPROTEIN"/>
    <property type="match status" value="1"/>
</dbReference>
<evidence type="ECO:0000313" key="3">
    <source>
        <dbReference type="Proteomes" id="UP000007305"/>
    </source>
</evidence>
<dbReference type="AlphaFoldDB" id="A0A804RGE2"/>
<reference evidence="2" key="2">
    <citation type="submission" date="2019-07" db="EMBL/GenBank/DDBJ databases">
        <authorList>
            <person name="Seetharam A."/>
            <person name="Woodhouse M."/>
            <person name="Cannon E."/>
        </authorList>
    </citation>
    <scope>NUCLEOTIDE SEQUENCE [LARGE SCALE GENOMIC DNA]</scope>
    <source>
        <strain evidence="2">cv. B73</strain>
    </source>
</reference>
<dbReference type="InParanoid" id="A0A804RGE2"/>
<organism evidence="2 3">
    <name type="scientific">Zea mays</name>
    <name type="common">Maize</name>
    <dbReference type="NCBI Taxonomy" id="4577"/>
    <lineage>
        <taxon>Eukaryota</taxon>
        <taxon>Viridiplantae</taxon>
        <taxon>Streptophyta</taxon>
        <taxon>Embryophyta</taxon>
        <taxon>Tracheophyta</taxon>
        <taxon>Spermatophyta</taxon>
        <taxon>Magnoliopsida</taxon>
        <taxon>Liliopsida</taxon>
        <taxon>Poales</taxon>
        <taxon>Poaceae</taxon>
        <taxon>PACMAD clade</taxon>
        <taxon>Panicoideae</taxon>
        <taxon>Andropogonodae</taxon>
        <taxon>Andropogoneae</taxon>
        <taxon>Tripsacinae</taxon>
        <taxon>Zea</taxon>
    </lineage>
</organism>
<reference evidence="3" key="1">
    <citation type="journal article" date="2009" name="Science">
        <title>The B73 maize genome: complexity, diversity, and dynamics.</title>
        <authorList>
            <person name="Schnable P.S."/>
            <person name="Ware D."/>
            <person name="Fulton R.S."/>
            <person name="Stein J.C."/>
            <person name="Wei F."/>
            <person name="Pasternak S."/>
            <person name="Liang C."/>
            <person name="Zhang J."/>
            <person name="Fulton L."/>
            <person name="Graves T.A."/>
            <person name="Minx P."/>
            <person name="Reily A.D."/>
            <person name="Courtney L."/>
            <person name="Kruchowski S.S."/>
            <person name="Tomlinson C."/>
            <person name="Strong C."/>
            <person name="Delehaunty K."/>
            <person name="Fronick C."/>
            <person name="Courtney B."/>
            <person name="Rock S.M."/>
            <person name="Belter E."/>
            <person name="Du F."/>
            <person name="Kim K."/>
            <person name="Abbott R.M."/>
            <person name="Cotton M."/>
            <person name="Levy A."/>
            <person name="Marchetto P."/>
            <person name="Ochoa K."/>
            <person name="Jackson S.M."/>
            <person name="Gillam B."/>
            <person name="Chen W."/>
            <person name="Yan L."/>
            <person name="Higginbotham J."/>
            <person name="Cardenas M."/>
            <person name="Waligorski J."/>
            <person name="Applebaum E."/>
            <person name="Phelps L."/>
            <person name="Falcone J."/>
            <person name="Kanchi K."/>
            <person name="Thane T."/>
            <person name="Scimone A."/>
            <person name="Thane N."/>
            <person name="Henke J."/>
            <person name="Wang T."/>
            <person name="Ruppert J."/>
            <person name="Shah N."/>
            <person name="Rotter K."/>
            <person name="Hodges J."/>
            <person name="Ingenthron E."/>
            <person name="Cordes M."/>
            <person name="Kohlberg S."/>
            <person name="Sgro J."/>
            <person name="Delgado B."/>
            <person name="Mead K."/>
            <person name="Chinwalla A."/>
            <person name="Leonard S."/>
            <person name="Crouse K."/>
            <person name="Collura K."/>
            <person name="Kudrna D."/>
            <person name="Currie J."/>
            <person name="He R."/>
            <person name="Angelova A."/>
            <person name="Rajasekar S."/>
            <person name="Mueller T."/>
            <person name="Lomeli R."/>
            <person name="Scara G."/>
            <person name="Ko A."/>
            <person name="Delaney K."/>
            <person name="Wissotski M."/>
            <person name="Lopez G."/>
            <person name="Campos D."/>
            <person name="Braidotti M."/>
            <person name="Ashley E."/>
            <person name="Golser W."/>
            <person name="Kim H."/>
            <person name="Lee S."/>
            <person name="Lin J."/>
            <person name="Dujmic Z."/>
            <person name="Kim W."/>
            <person name="Talag J."/>
            <person name="Zuccolo A."/>
            <person name="Fan C."/>
            <person name="Sebastian A."/>
            <person name="Kramer M."/>
            <person name="Spiegel L."/>
            <person name="Nascimento L."/>
            <person name="Zutavern T."/>
            <person name="Miller B."/>
            <person name="Ambroise C."/>
            <person name="Muller S."/>
            <person name="Spooner W."/>
            <person name="Narechania A."/>
            <person name="Ren L."/>
            <person name="Wei S."/>
            <person name="Kumari S."/>
            <person name="Faga B."/>
            <person name="Levy M.J."/>
            <person name="McMahan L."/>
            <person name="Van Buren P."/>
            <person name="Vaughn M.W."/>
            <person name="Ying K."/>
            <person name="Yeh C.-T."/>
            <person name="Emrich S.J."/>
            <person name="Jia Y."/>
            <person name="Kalyanaraman A."/>
            <person name="Hsia A.-P."/>
            <person name="Barbazuk W.B."/>
            <person name="Baucom R.S."/>
            <person name="Brutnell T.P."/>
            <person name="Carpita N.C."/>
            <person name="Chaparro C."/>
            <person name="Chia J.-M."/>
            <person name="Deragon J.-M."/>
            <person name="Estill J.C."/>
            <person name="Fu Y."/>
            <person name="Jeddeloh J.A."/>
            <person name="Han Y."/>
            <person name="Lee H."/>
            <person name="Li P."/>
            <person name="Lisch D.R."/>
            <person name="Liu S."/>
            <person name="Liu Z."/>
            <person name="Nagel D.H."/>
            <person name="McCann M.C."/>
            <person name="SanMiguel P."/>
            <person name="Myers A.M."/>
            <person name="Nettleton D."/>
            <person name="Nguyen J."/>
            <person name="Penning B.W."/>
            <person name="Ponnala L."/>
            <person name="Schneider K.L."/>
            <person name="Schwartz D.C."/>
            <person name="Sharma A."/>
            <person name="Soderlund C."/>
            <person name="Springer N.M."/>
            <person name="Sun Q."/>
            <person name="Wang H."/>
            <person name="Waterman M."/>
            <person name="Westerman R."/>
            <person name="Wolfgruber T.K."/>
            <person name="Yang L."/>
            <person name="Yu Y."/>
            <person name="Zhang L."/>
            <person name="Zhou S."/>
            <person name="Zhu Q."/>
            <person name="Bennetzen J.L."/>
            <person name="Dawe R.K."/>
            <person name="Jiang J."/>
            <person name="Jiang N."/>
            <person name="Presting G.G."/>
            <person name="Wessler S.R."/>
            <person name="Aluru S."/>
            <person name="Martienssen R.A."/>
            <person name="Clifton S.W."/>
            <person name="McCombie W.R."/>
            <person name="Wing R.A."/>
            <person name="Wilson R.K."/>
        </authorList>
    </citation>
    <scope>NUCLEOTIDE SEQUENCE [LARGE SCALE GENOMIC DNA]</scope>
    <source>
        <strain evidence="3">cv. B73</strain>
    </source>
</reference>
<name>A0A804RGE2_MAIZE</name>
<feature type="chain" id="PRO_5032463350" evidence="1">
    <location>
        <begin position="29"/>
        <end position="197"/>
    </location>
</feature>
<protein>
    <submittedName>
        <fullName evidence="2">Uncharacterized protein</fullName>
    </submittedName>
</protein>
<proteinExistence type="predicted"/>
<feature type="signal peptide" evidence="1">
    <location>
        <begin position="1"/>
        <end position="28"/>
    </location>
</feature>